<reference evidence="2" key="1">
    <citation type="journal article" date="2019" name="Int. J. Syst. Evol. Microbiol.">
        <title>The Global Catalogue of Microorganisms (GCM) 10K type strain sequencing project: providing services to taxonomists for standard genome sequencing and annotation.</title>
        <authorList>
            <consortium name="The Broad Institute Genomics Platform"/>
            <consortium name="The Broad Institute Genome Sequencing Center for Infectious Disease"/>
            <person name="Wu L."/>
            <person name="Ma J."/>
        </authorList>
    </citation>
    <scope>NUCLEOTIDE SEQUENCE [LARGE SCALE GENOMIC DNA]</scope>
    <source>
        <strain evidence="2">CGMCC 1.15474</strain>
    </source>
</reference>
<sequence>MFEKSIIMIFSLFLISCKNSGIIIDETPEEALQKQDSKENAFKINKILNSTNDNQKQDFYGFEGEVENRTEWFVVNVKDFVNIGTPNNENESYTSGTDTFTAGLSNKPELLLIFL</sequence>
<dbReference type="EMBL" id="JBHUIK010000007">
    <property type="protein sequence ID" value="MFD2216358.1"/>
    <property type="molecule type" value="Genomic_DNA"/>
</dbReference>
<evidence type="ECO:0000313" key="1">
    <source>
        <dbReference type="EMBL" id="MFD2216358.1"/>
    </source>
</evidence>
<evidence type="ECO:0000313" key="2">
    <source>
        <dbReference type="Proteomes" id="UP001597318"/>
    </source>
</evidence>
<gene>
    <name evidence="1" type="ORF">ACFSKK_22025</name>
</gene>
<dbReference type="PROSITE" id="PS51257">
    <property type="entry name" value="PROKAR_LIPOPROTEIN"/>
    <property type="match status" value="1"/>
</dbReference>
<protein>
    <submittedName>
        <fullName evidence="1">Uncharacterized protein</fullName>
    </submittedName>
</protein>
<dbReference type="RefSeq" id="WP_247347327.1">
    <property type="nucleotide sequence ID" value="NZ_CP095551.1"/>
</dbReference>
<name>A0ABW5C1S6_9BACI</name>
<dbReference type="Proteomes" id="UP001597318">
    <property type="component" value="Unassembled WGS sequence"/>
</dbReference>
<keyword evidence="2" id="KW-1185">Reference proteome</keyword>
<proteinExistence type="predicted"/>
<accession>A0ABW5C1S6</accession>
<organism evidence="1 2">
    <name type="scientific">Metabacillus endolithicus</name>
    <dbReference type="NCBI Taxonomy" id="1535204"/>
    <lineage>
        <taxon>Bacteria</taxon>
        <taxon>Bacillati</taxon>
        <taxon>Bacillota</taxon>
        <taxon>Bacilli</taxon>
        <taxon>Bacillales</taxon>
        <taxon>Bacillaceae</taxon>
        <taxon>Metabacillus</taxon>
    </lineage>
</organism>
<comment type="caution">
    <text evidence="1">The sequence shown here is derived from an EMBL/GenBank/DDBJ whole genome shotgun (WGS) entry which is preliminary data.</text>
</comment>